<evidence type="ECO:0000256" key="1">
    <source>
        <dbReference type="ARBA" id="ARBA00001974"/>
    </source>
</evidence>
<dbReference type="PANTHER" id="PTHR43884">
    <property type="entry name" value="ACYL-COA DEHYDROGENASE"/>
    <property type="match status" value="1"/>
</dbReference>
<dbReference type="Gene3D" id="2.40.110.10">
    <property type="entry name" value="Butyryl-CoA Dehydrogenase, subunit A, domain 2"/>
    <property type="match status" value="1"/>
</dbReference>
<dbReference type="PANTHER" id="PTHR43884:SF37">
    <property type="entry name" value="ACYL-COA DEHYDROGENASE"/>
    <property type="match status" value="1"/>
</dbReference>
<evidence type="ECO:0000259" key="7">
    <source>
        <dbReference type="Pfam" id="PF02771"/>
    </source>
</evidence>
<dbReference type="Pfam" id="PF02770">
    <property type="entry name" value="Acyl-CoA_dh_M"/>
    <property type="match status" value="1"/>
</dbReference>
<dbReference type="SUPFAM" id="SSF47203">
    <property type="entry name" value="Acyl-CoA dehydrogenase C-terminal domain-like"/>
    <property type="match status" value="1"/>
</dbReference>
<protein>
    <recommendedName>
        <fullName evidence="9">Acyl-CoA dehydrogenase</fullName>
    </recommendedName>
</protein>
<evidence type="ECO:0000256" key="3">
    <source>
        <dbReference type="ARBA" id="ARBA00022630"/>
    </source>
</evidence>
<dbReference type="InterPro" id="IPR037069">
    <property type="entry name" value="AcylCoA_DH/ox_N_sf"/>
</dbReference>
<feature type="domain" description="Acyl-CoA dehydrogenase/oxidase C-terminal" evidence="5">
    <location>
        <begin position="238"/>
        <end position="388"/>
    </location>
</feature>
<dbReference type="Pfam" id="PF02771">
    <property type="entry name" value="Acyl-CoA_dh_N"/>
    <property type="match status" value="1"/>
</dbReference>
<dbReference type="SUPFAM" id="SSF56645">
    <property type="entry name" value="Acyl-CoA dehydrogenase NM domain-like"/>
    <property type="match status" value="1"/>
</dbReference>
<comment type="caution">
    <text evidence="8">The sequence shown here is derived from an EMBL/GenBank/DDBJ whole genome shotgun (WGS) entry which is preliminary data.</text>
</comment>
<dbReference type="Gene3D" id="1.20.140.10">
    <property type="entry name" value="Butyryl-CoA Dehydrogenase, subunit A, domain 3"/>
    <property type="match status" value="1"/>
</dbReference>
<evidence type="ECO:0008006" key="9">
    <source>
        <dbReference type="Google" id="ProtNLM"/>
    </source>
</evidence>
<evidence type="ECO:0000256" key="4">
    <source>
        <dbReference type="ARBA" id="ARBA00022827"/>
    </source>
</evidence>
<gene>
    <name evidence="8" type="ORF">LCGC14_1789540</name>
</gene>
<accession>A0A0F9J7V0</accession>
<dbReference type="InterPro" id="IPR006091">
    <property type="entry name" value="Acyl-CoA_Oxase/DH_mid-dom"/>
</dbReference>
<dbReference type="InterPro" id="IPR013786">
    <property type="entry name" value="AcylCoA_DH/ox_N"/>
</dbReference>
<evidence type="ECO:0000259" key="5">
    <source>
        <dbReference type="Pfam" id="PF00441"/>
    </source>
</evidence>
<keyword evidence="4" id="KW-0274">FAD</keyword>
<dbReference type="InterPro" id="IPR036250">
    <property type="entry name" value="AcylCo_DH-like_C"/>
</dbReference>
<comment type="similarity">
    <text evidence="2">Belongs to the acyl-CoA dehydrogenase family.</text>
</comment>
<feature type="domain" description="Acyl-CoA dehydrogenase/oxidase N-terminal" evidence="7">
    <location>
        <begin position="10"/>
        <end position="125"/>
    </location>
</feature>
<comment type="cofactor">
    <cofactor evidence="1">
        <name>FAD</name>
        <dbReference type="ChEBI" id="CHEBI:57692"/>
    </cofactor>
</comment>
<evidence type="ECO:0000259" key="6">
    <source>
        <dbReference type="Pfam" id="PF02770"/>
    </source>
</evidence>
<dbReference type="GO" id="GO:0050660">
    <property type="term" value="F:flavin adenine dinucleotide binding"/>
    <property type="evidence" value="ECO:0007669"/>
    <property type="project" value="InterPro"/>
</dbReference>
<organism evidence="8">
    <name type="scientific">marine sediment metagenome</name>
    <dbReference type="NCBI Taxonomy" id="412755"/>
    <lineage>
        <taxon>unclassified sequences</taxon>
        <taxon>metagenomes</taxon>
        <taxon>ecological metagenomes</taxon>
    </lineage>
</organism>
<keyword evidence="3" id="KW-0285">Flavoprotein</keyword>
<dbReference type="Gene3D" id="1.10.540.10">
    <property type="entry name" value="Acyl-CoA dehydrogenase/oxidase, N-terminal domain"/>
    <property type="match status" value="1"/>
</dbReference>
<dbReference type="InterPro" id="IPR009100">
    <property type="entry name" value="AcylCoA_DH/oxidase_NM_dom_sf"/>
</dbReference>
<dbReference type="Pfam" id="PF00441">
    <property type="entry name" value="Acyl-CoA_dh_1"/>
    <property type="match status" value="1"/>
</dbReference>
<evidence type="ECO:0000313" key="8">
    <source>
        <dbReference type="EMBL" id="KKM01926.1"/>
    </source>
</evidence>
<sequence length="414" mass="46330">MFDYMPWWDKDTKQFADEVENFCDTELQPRAIKLLEQNKDPMTIQWEASKICIEKGFHPLMVLAEEKYGGRDKGYAGYTILNEEIGRSMININPLLTSVFGAGPIHLFGTEAQKEKFMIPLVKGEKWASIAVTEPDVGNDAAGIQLHAEKDGDEWVLNGWKRFITLGPISDYHMLYASTAPDMRRLHRHLTAFFVPADLPGITYEKINQLIGDVEMANSVIRYRDVRVPESHMILDAGDGWTVMTSALNIERLGIAGVVGSSKNLLETSRAYGRRRVQFGSPISRYNGVQLRMANISMKMNLTRVYLYYLAHLLDTGEADMFTFALKSSTAKIFGTQSLTEMALDALFICGGDGYLQETGIGGILKNGALMQIAGGSNDILKLFIGRNEFMQDVDERMLTPSVRGPTKEDADKL</sequence>
<proteinExistence type="inferred from homology"/>
<name>A0A0F9J7V0_9ZZZZ</name>
<dbReference type="EMBL" id="LAZR01017064">
    <property type="protein sequence ID" value="KKM01926.1"/>
    <property type="molecule type" value="Genomic_DNA"/>
</dbReference>
<evidence type="ECO:0000256" key="2">
    <source>
        <dbReference type="ARBA" id="ARBA00009347"/>
    </source>
</evidence>
<dbReference type="GO" id="GO:0003995">
    <property type="term" value="F:acyl-CoA dehydrogenase activity"/>
    <property type="evidence" value="ECO:0007669"/>
    <property type="project" value="TreeGrafter"/>
</dbReference>
<dbReference type="InterPro" id="IPR009075">
    <property type="entry name" value="AcylCo_DH/oxidase_C"/>
</dbReference>
<reference evidence="8" key="1">
    <citation type="journal article" date="2015" name="Nature">
        <title>Complex archaea that bridge the gap between prokaryotes and eukaryotes.</title>
        <authorList>
            <person name="Spang A."/>
            <person name="Saw J.H."/>
            <person name="Jorgensen S.L."/>
            <person name="Zaremba-Niedzwiedzka K."/>
            <person name="Martijn J."/>
            <person name="Lind A.E."/>
            <person name="van Eijk R."/>
            <person name="Schleper C."/>
            <person name="Guy L."/>
            <person name="Ettema T.J."/>
        </authorList>
    </citation>
    <scope>NUCLEOTIDE SEQUENCE</scope>
</reference>
<dbReference type="InterPro" id="IPR046373">
    <property type="entry name" value="Acyl-CoA_Oxase/DH_mid-dom_sf"/>
</dbReference>
<dbReference type="CDD" id="cd00567">
    <property type="entry name" value="ACAD"/>
    <property type="match status" value="1"/>
</dbReference>
<dbReference type="AlphaFoldDB" id="A0A0F9J7V0"/>
<feature type="domain" description="Acyl-CoA oxidase/dehydrogenase middle" evidence="6">
    <location>
        <begin position="130"/>
        <end position="225"/>
    </location>
</feature>